<dbReference type="InterPro" id="IPR027417">
    <property type="entry name" value="P-loop_NTPase"/>
</dbReference>
<dbReference type="Proteomes" id="UP000694417">
    <property type="component" value="Unplaced"/>
</dbReference>
<dbReference type="Pfam" id="PF19055">
    <property type="entry name" value="ABC2_membrane_7"/>
    <property type="match status" value="1"/>
</dbReference>
<evidence type="ECO:0000256" key="4">
    <source>
        <dbReference type="ARBA" id="ARBA00022692"/>
    </source>
</evidence>
<dbReference type="GO" id="GO:0005524">
    <property type="term" value="F:ATP binding"/>
    <property type="evidence" value="ECO:0007669"/>
    <property type="project" value="InterPro"/>
</dbReference>
<keyword evidence="10" id="KW-1185">Reference proteome</keyword>
<dbReference type="InterPro" id="IPR050352">
    <property type="entry name" value="ABCG_transporters"/>
</dbReference>
<dbReference type="Ensembl" id="ENSUPAT00010007169.1">
    <property type="protein sequence ID" value="ENSUPAP00010006267.1"/>
    <property type="gene ID" value="ENSUPAG00010005027.1"/>
</dbReference>
<dbReference type="GO" id="GO:0016324">
    <property type="term" value="C:apical plasma membrane"/>
    <property type="evidence" value="ECO:0007669"/>
    <property type="project" value="UniProtKB-ARBA"/>
</dbReference>
<dbReference type="PROSITE" id="PS50893">
    <property type="entry name" value="ABC_TRANSPORTER_2"/>
    <property type="match status" value="1"/>
</dbReference>
<dbReference type="Gene3D" id="3.40.50.300">
    <property type="entry name" value="P-loop containing nucleotide triphosphate hydrolases"/>
    <property type="match status" value="1"/>
</dbReference>
<keyword evidence="6 7" id="KW-0472">Membrane</keyword>
<dbReference type="InterPro" id="IPR003439">
    <property type="entry name" value="ABC_transporter-like_ATP-bd"/>
</dbReference>
<feature type="domain" description="ABC transporter" evidence="8">
    <location>
        <begin position="15"/>
        <end position="262"/>
    </location>
</feature>
<reference evidence="9" key="2">
    <citation type="submission" date="2025-09" db="UniProtKB">
        <authorList>
            <consortium name="Ensembl"/>
        </authorList>
    </citation>
    <scope>IDENTIFICATION</scope>
</reference>
<evidence type="ECO:0000256" key="1">
    <source>
        <dbReference type="ARBA" id="ARBA00004141"/>
    </source>
</evidence>
<comment type="subcellular location">
    <subcellularLocation>
        <location evidence="1">Membrane</location>
        <topology evidence="1">Multi-pass membrane protein</topology>
    </subcellularLocation>
</comment>
<dbReference type="GO" id="GO:0032217">
    <property type="term" value="F:riboflavin transmembrane transporter activity"/>
    <property type="evidence" value="ECO:0007669"/>
    <property type="project" value="TreeGrafter"/>
</dbReference>
<proteinExistence type="inferred from homology"/>
<dbReference type="Pfam" id="PF00005">
    <property type="entry name" value="ABC_tran"/>
    <property type="match status" value="1"/>
</dbReference>
<evidence type="ECO:0000256" key="3">
    <source>
        <dbReference type="ARBA" id="ARBA00022448"/>
    </source>
</evidence>
<feature type="transmembrane region" description="Helical" evidence="7">
    <location>
        <begin position="503"/>
        <end position="522"/>
    </location>
</feature>
<dbReference type="SUPFAM" id="SSF52540">
    <property type="entry name" value="P-loop containing nucleoside triphosphate hydrolases"/>
    <property type="match status" value="1"/>
</dbReference>
<keyword evidence="4 7" id="KW-0812">Transmembrane</keyword>
<gene>
    <name evidence="9" type="primary">LOC113175391</name>
</gene>
<dbReference type="InterPro" id="IPR043926">
    <property type="entry name" value="ABCG_dom"/>
</dbReference>
<evidence type="ECO:0000256" key="6">
    <source>
        <dbReference type="ARBA" id="ARBA00023136"/>
    </source>
</evidence>
<name>A0A8D2H3H8_UROPR</name>
<dbReference type="GO" id="GO:0016887">
    <property type="term" value="F:ATP hydrolysis activity"/>
    <property type="evidence" value="ECO:0007669"/>
    <property type="project" value="InterPro"/>
</dbReference>
<reference evidence="9" key="1">
    <citation type="submission" date="2025-08" db="UniProtKB">
        <authorList>
            <consortium name="Ensembl"/>
        </authorList>
    </citation>
    <scope>IDENTIFICATION</scope>
</reference>
<feature type="transmembrane region" description="Helical" evidence="7">
    <location>
        <begin position="443"/>
        <end position="461"/>
    </location>
</feature>
<accession>A0A8D2H3H8</accession>
<evidence type="ECO:0000259" key="8">
    <source>
        <dbReference type="PROSITE" id="PS50893"/>
    </source>
</evidence>
<feature type="transmembrane region" description="Helical" evidence="7">
    <location>
        <begin position="583"/>
        <end position="602"/>
    </location>
</feature>
<dbReference type="PANTHER" id="PTHR48041">
    <property type="entry name" value="ABC TRANSPORTER G FAMILY MEMBER 28"/>
    <property type="match status" value="1"/>
</dbReference>
<comment type="similarity">
    <text evidence="2">Belongs to the ABC transporter superfamily. ABCG family. Eye pigment precursor importer (TC 3.A.1.204) subfamily.</text>
</comment>
<organism evidence="9 10">
    <name type="scientific">Urocitellus parryii</name>
    <name type="common">Arctic ground squirrel</name>
    <name type="synonym">Spermophilus parryii</name>
    <dbReference type="NCBI Taxonomy" id="9999"/>
    <lineage>
        <taxon>Eukaryota</taxon>
        <taxon>Metazoa</taxon>
        <taxon>Chordata</taxon>
        <taxon>Craniata</taxon>
        <taxon>Vertebrata</taxon>
        <taxon>Euteleostomi</taxon>
        <taxon>Mammalia</taxon>
        <taxon>Eutheria</taxon>
        <taxon>Euarchontoglires</taxon>
        <taxon>Glires</taxon>
        <taxon>Rodentia</taxon>
        <taxon>Sciuromorpha</taxon>
        <taxon>Sciuridae</taxon>
        <taxon>Xerinae</taxon>
        <taxon>Marmotini</taxon>
        <taxon>Urocitellus</taxon>
    </lineage>
</organism>
<evidence type="ECO:0000313" key="10">
    <source>
        <dbReference type="Proteomes" id="UP000694417"/>
    </source>
</evidence>
<keyword evidence="5 7" id="KW-1133">Transmembrane helix</keyword>
<feature type="transmembrane region" description="Helical" evidence="7">
    <location>
        <begin position="467"/>
        <end position="491"/>
    </location>
</feature>
<dbReference type="Pfam" id="PF01061">
    <property type="entry name" value="ABC2_membrane"/>
    <property type="match status" value="1"/>
</dbReference>
<dbReference type="PANTHER" id="PTHR48041:SF70">
    <property type="entry name" value="ATP-BINDING CASSETTE SUB-FAMILY G MEMBER 3"/>
    <property type="match status" value="1"/>
</dbReference>
<dbReference type="GO" id="GO:0140359">
    <property type="term" value="F:ABC-type transporter activity"/>
    <property type="evidence" value="ECO:0007669"/>
    <property type="project" value="InterPro"/>
</dbReference>
<evidence type="ECO:0000256" key="2">
    <source>
        <dbReference type="ARBA" id="ARBA00005814"/>
    </source>
</evidence>
<dbReference type="GO" id="GO:0015562">
    <property type="term" value="F:efflux transmembrane transporter activity"/>
    <property type="evidence" value="ECO:0007669"/>
    <property type="project" value="UniProtKB-ARBA"/>
</dbReference>
<keyword evidence="3" id="KW-0813">Transport</keyword>
<dbReference type="GO" id="GO:0042887">
    <property type="term" value="F:amide transmembrane transporter activity"/>
    <property type="evidence" value="ECO:0007669"/>
    <property type="project" value="UniProtKB-ARBA"/>
</dbReference>
<dbReference type="AlphaFoldDB" id="A0A8D2H3H8"/>
<evidence type="ECO:0000256" key="5">
    <source>
        <dbReference type="ARBA" id="ARBA00022989"/>
    </source>
</evidence>
<protein>
    <submittedName>
        <fullName evidence="9">ATP-binding cassette sub-family G member 2-like</fullName>
    </submittedName>
</protein>
<dbReference type="InterPro" id="IPR013525">
    <property type="entry name" value="ABC2_TM"/>
</dbReference>
<evidence type="ECO:0000256" key="7">
    <source>
        <dbReference type="SAM" id="Phobius"/>
    </source>
</evidence>
<evidence type="ECO:0000313" key="9">
    <source>
        <dbReference type="Ensembl" id="ENSUPAP00010006267.1"/>
    </source>
</evidence>
<dbReference type="GeneTree" id="ENSGT00940000160729"/>
<feature type="transmembrane region" description="Helical" evidence="7">
    <location>
        <begin position="375"/>
        <end position="398"/>
    </location>
</feature>
<dbReference type="FunFam" id="3.40.50.300:FF:000622">
    <property type="entry name" value="ATP-binding cassette sub-family G member 2"/>
    <property type="match status" value="1"/>
</dbReference>
<sequence>MASIDLKSFTQETVLSIHNICYHQEEVKSNFLLCQFCFKWGNKILCFCFCSGVMKPGLNAIMECTGGGKSLFLDVLAARNDPSGLSGDILINGAPRPSNFKYNSGFVVQDDLVLGTLTVRENLAFSAALRLPTTMTKHEKDERIKVVIEELGLDEVADSKVRSGEERKKTSIAMGLITDPSILFLDEPTTGLDSSTANAIVSLLKNISEQGRTIIFSFRQPQHSIFKLFDSLTILASGKLMYHGPAQKALEYFKSAGYHCELLNNPSDFFVDVINGDCPAAVTAMQEEGGEANETEQLLIGRLPVIEGLAQFYSKSPFYRETETELERLSGGQHGRSPAFKEITYVTTFCHQFRWIFWRSFRNLMGRLKPWGVEVILEILLIGLLFLFCRAWSLYVLTVFQCVTSVSAREIFLMERDLFILEYISGYYRVSSYFLGKLLFEFLFRRFFPSFIFTVILYWILGLKRGITAFLITTITTLMVAYSTTAMILAIGTRENAASGKTLLVTVYFVFMLVFLGMSLNFETMAPQLSWLQYVSIPHYGYMVSCLHLPLNEIVTLFVLNFRCTGEEFLIIQGLNLSPWSLWINHLGLACMMFFFLGIAYLKMLFLKKHS</sequence>